<dbReference type="GO" id="GO:0004438">
    <property type="term" value="F:phosphatidylinositol-3-phosphate phosphatase activity"/>
    <property type="evidence" value="ECO:0007669"/>
    <property type="project" value="EnsemblFungi"/>
</dbReference>
<dbReference type="GO" id="GO:0046856">
    <property type="term" value="P:phosphatidylinositol dephosphorylation"/>
    <property type="evidence" value="ECO:0007669"/>
    <property type="project" value="EnsemblFungi"/>
</dbReference>
<evidence type="ECO:0000256" key="1">
    <source>
        <dbReference type="ARBA" id="ARBA00007471"/>
    </source>
</evidence>
<feature type="active site" description="Phosphocysteine intermediate" evidence="2">
    <location>
        <position position="453"/>
    </location>
</feature>
<keyword evidence="5" id="KW-0378">Hydrolase</keyword>
<dbReference type="OMA" id="RTMEGFM"/>
<dbReference type="InParanoid" id="A3LPR3"/>
<comment type="similarity">
    <text evidence="1">Belongs to the protein-tyrosine phosphatase family. Non-receptor class myotubularin subfamily.</text>
</comment>
<feature type="binding site" evidence="3">
    <location>
        <begin position="378"/>
        <end position="379"/>
    </location>
    <ligand>
        <name>substrate</name>
    </ligand>
</feature>
<dbReference type="InterPro" id="IPR029021">
    <property type="entry name" value="Prot-tyrosine_phosphatase-like"/>
</dbReference>
<dbReference type="Gene3D" id="2.30.29.30">
    <property type="entry name" value="Pleckstrin-homology domain (PH domain)/Phosphotyrosine-binding domain (PTB)"/>
    <property type="match status" value="1"/>
</dbReference>
<evidence type="ECO:0000313" key="5">
    <source>
        <dbReference type="EMBL" id="ABN65086.2"/>
    </source>
</evidence>
<reference evidence="5 6" key="1">
    <citation type="journal article" date="2007" name="Nat. Biotechnol.">
        <title>Genome sequence of the lignocellulose-bioconverting and xylose-fermenting yeast Pichia stipitis.</title>
        <authorList>
            <person name="Jeffries T.W."/>
            <person name="Grigoriev I.V."/>
            <person name="Grimwood J."/>
            <person name="Laplaza J.M."/>
            <person name="Aerts A."/>
            <person name="Salamov A."/>
            <person name="Schmutz J."/>
            <person name="Lindquist E."/>
            <person name="Dehal P."/>
            <person name="Shapiro H."/>
            <person name="Jin Y.S."/>
            <person name="Passoth V."/>
            <person name="Richardson P.M."/>
        </authorList>
    </citation>
    <scope>NUCLEOTIDE SEQUENCE [LARGE SCALE GENOMIC DNA]</scope>
    <source>
        <strain evidence="6">ATCC 58785 / CBS 6054 / NBRC 10063 / NRRL Y-11545</strain>
    </source>
</reference>
<feature type="domain" description="Myotubularin phosphatase" evidence="4">
    <location>
        <begin position="183"/>
        <end position="708"/>
    </location>
</feature>
<dbReference type="PROSITE" id="PS00383">
    <property type="entry name" value="TYR_PHOSPHATASE_1"/>
    <property type="match status" value="1"/>
</dbReference>
<dbReference type="GO" id="GO:0005737">
    <property type="term" value="C:cytoplasm"/>
    <property type="evidence" value="ECO:0007669"/>
    <property type="project" value="TreeGrafter"/>
</dbReference>
<dbReference type="PANTHER" id="PTHR10807:SF128">
    <property type="entry name" value="PHOSPHATIDYLINOSITOL-3,5-BISPHOSPHATE 3-PHOSPHATASE"/>
    <property type="match status" value="1"/>
</dbReference>
<dbReference type="InterPro" id="IPR016130">
    <property type="entry name" value="Tyr_Pase_AS"/>
</dbReference>
<proteinExistence type="inferred from homology"/>
<evidence type="ECO:0000259" key="4">
    <source>
        <dbReference type="PROSITE" id="PS51339"/>
    </source>
</evidence>
<name>A3LPR3_PICST</name>
<dbReference type="eggNOG" id="KOG1089">
    <property type="taxonomic scope" value="Eukaryota"/>
</dbReference>
<dbReference type="EC" id="3.1.3.-" evidence="5"/>
<dbReference type="GO" id="GO:0016020">
    <property type="term" value="C:membrane"/>
    <property type="evidence" value="ECO:0007669"/>
    <property type="project" value="TreeGrafter"/>
</dbReference>
<evidence type="ECO:0000256" key="3">
    <source>
        <dbReference type="PIRSR" id="PIRSR630564-2"/>
    </source>
</evidence>
<dbReference type="InterPro" id="IPR010569">
    <property type="entry name" value="Myotubularin-like_Pase_dom"/>
</dbReference>
<dbReference type="HOGENOM" id="CLU_001839_5_1_1"/>
<feature type="binding site" evidence="3">
    <location>
        <begin position="453"/>
        <end position="459"/>
    </location>
    <ligand>
        <name>substrate</name>
    </ligand>
</feature>
<dbReference type="KEGG" id="pic:PICST_82137"/>
<dbReference type="PANTHER" id="PTHR10807">
    <property type="entry name" value="MYOTUBULARIN-RELATED"/>
    <property type="match status" value="1"/>
</dbReference>
<evidence type="ECO:0000256" key="2">
    <source>
        <dbReference type="PIRSR" id="PIRSR630564-1"/>
    </source>
</evidence>
<accession>A3LPR3</accession>
<dbReference type="InterPro" id="IPR011993">
    <property type="entry name" value="PH-like_dom_sf"/>
</dbReference>
<dbReference type="InterPro" id="IPR030564">
    <property type="entry name" value="Myotubularin"/>
</dbReference>
<dbReference type="SUPFAM" id="SSF52799">
    <property type="entry name" value="(Phosphotyrosine protein) phosphatases II"/>
    <property type="match status" value="1"/>
</dbReference>
<dbReference type="EMBL" id="CP000496">
    <property type="protein sequence ID" value="ABN65086.2"/>
    <property type="molecule type" value="Genomic_DNA"/>
</dbReference>
<dbReference type="STRING" id="322104.A3LPR3"/>
<keyword evidence="6" id="KW-1185">Reference proteome</keyword>
<gene>
    <name evidence="5" type="primary">YMR1</name>
    <name evidence="5" type="ORF">PICST_82137</name>
</gene>
<protein>
    <submittedName>
        <fullName evidence="5">Myotubularin-related dual specificity phosphatase</fullName>
        <ecNumber evidence="5">3.1.3.-</ecNumber>
    </submittedName>
</protein>
<dbReference type="PROSITE" id="PS51339">
    <property type="entry name" value="PPASE_MYOTUBULARIN"/>
    <property type="match status" value="1"/>
</dbReference>
<dbReference type="Pfam" id="PF06602">
    <property type="entry name" value="Myotub-related"/>
    <property type="match status" value="1"/>
</dbReference>
<sequence length="751" mass="84914">MDSISVSTVPNVTLNRRGYCITGSLLLSTFHLVFRFVPPSASTSTTPAQNVQPREIWIAYPVIDRISKARGSSLIAANATNNNASIIERIASPSSERTTKTNTNNITATALTNYDLYSASHIRLQCKDFTYYSFDFVNDSVSTEVFSNLSSLITVSRTENDIKSLYAYEYRPNMFEQKLELKGWDIYDPINEFTRQGLLRENDDYWRMSRVNEDYRFCPSYPKLLVVPSTISDNVLKHAGKFRSKQRIPAIVYRHRGGVNGNVIARCAQPLVGLNLQNRSIQDEKLISEIFHSQDRERADNLSQDDEFQSQPQRNLLVDLRPITNAMAQHALGAGTENIDNYRGRLAKSNSTPDHESDYQEHQRSLRQVNKIFCNIDNIHVMRDSLNKLNSILNDLDRFPVSSNAQQTQSSYPLLQQALTKTQWLHRLSIILQSVDRIAKSVHLNNTNVIIHCSDGWDRTSQVSALSQLCLDPYYRTMKGFMVLIEKEWVSFGFKFATRGDHGGCIGAIIKKEPKLTSTPSSEPSKGYVSETSSEASEIIEVSSGSNGGLSGKNIASFLSRAANHIKTTAQNSISPLNSDAENGENGKYGAASSVYTGSSEKSPIFHQFLDCVYQIYRQHPSKFEFNSRFLKRLFYHYYSCQYGSFLCDSERELLDIHKVPESTVSVWDYFNSRPAEFTNRLYDGDVETDDGAIFFNFADVKWWFELYGRSDEEMNGLSNSLDRKFAQMKLNQIGGNSIASANSDSNTSIE</sequence>
<dbReference type="FunCoup" id="A3LPR3">
    <property type="interactions" value="390"/>
</dbReference>
<organism evidence="5 6">
    <name type="scientific">Scheffersomyces stipitis (strain ATCC 58785 / CBS 6054 / NBRC 10063 / NRRL Y-11545)</name>
    <name type="common">Yeast</name>
    <name type="synonym">Pichia stipitis</name>
    <dbReference type="NCBI Taxonomy" id="322104"/>
    <lineage>
        <taxon>Eukaryota</taxon>
        <taxon>Fungi</taxon>
        <taxon>Dikarya</taxon>
        <taxon>Ascomycota</taxon>
        <taxon>Saccharomycotina</taxon>
        <taxon>Pichiomycetes</taxon>
        <taxon>Debaryomycetaceae</taxon>
        <taxon>Scheffersomyces</taxon>
    </lineage>
</organism>
<dbReference type="GeneID" id="4837393"/>
<dbReference type="AlphaFoldDB" id="A3LPR3"/>
<dbReference type="RefSeq" id="XP_001383115.2">
    <property type="nucleotide sequence ID" value="XM_001383078.1"/>
</dbReference>
<dbReference type="GO" id="GO:0003729">
    <property type="term" value="F:mRNA binding"/>
    <property type="evidence" value="ECO:0007669"/>
    <property type="project" value="EnsemblFungi"/>
</dbReference>
<evidence type="ECO:0000313" key="6">
    <source>
        <dbReference type="Proteomes" id="UP000002258"/>
    </source>
</evidence>
<dbReference type="OrthoDB" id="271628at2759"/>
<dbReference type="Proteomes" id="UP000002258">
    <property type="component" value="Chromosome 2"/>
</dbReference>